<feature type="compositionally biased region" description="Acidic residues" evidence="1">
    <location>
        <begin position="267"/>
        <end position="276"/>
    </location>
</feature>
<dbReference type="RefSeq" id="WP_184612443.1">
    <property type="nucleotide sequence ID" value="NZ_BOOS01000015.1"/>
</dbReference>
<evidence type="ECO:0000256" key="1">
    <source>
        <dbReference type="SAM" id="MobiDB-lite"/>
    </source>
</evidence>
<dbReference type="AlphaFoldDB" id="A0A7W8Z5J1"/>
<dbReference type="Proteomes" id="UP000588112">
    <property type="component" value="Unassembled WGS sequence"/>
</dbReference>
<evidence type="ECO:0000313" key="4">
    <source>
        <dbReference type="Proteomes" id="UP000588112"/>
    </source>
</evidence>
<dbReference type="InterPro" id="IPR008965">
    <property type="entry name" value="CBM2/CBM3_carb-bd_dom_sf"/>
</dbReference>
<feature type="compositionally biased region" description="Basic and acidic residues" evidence="1">
    <location>
        <begin position="179"/>
        <end position="191"/>
    </location>
</feature>
<keyword evidence="4" id="KW-1185">Reference proteome</keyword>
<dbReference type="GO" id="GO:0005975">
    <property type="term" value="P:carbohydrate metabolic process"/>
    <property type="evidence" value="ECO:0007669"/>
    <property type="project" value="InterPro"/>
</dbReference>
<protein>
    <recommendedName>
        <fullName evidence="2">CBM2 domain-containing protein</fullName>
    </recommendedName>
</protein>
<feature type="compositionally biased region" description="Polar residues" evidence="1">
    <location>
        <begin position="330"/>
        <end position="346"/>
    </location>
</feature>
<organism evidence="3 4">
    <name type="scientific">Sphaerisporangium krabiense</name>
    <dbReference type="NCBI Taxonomy" id="763782"/>
    <lineage>
        <taxon>Bacteria</taxon>
        <taxon>Bacillati</taxon>
        <taxon>Actinomycetota</taxon>
        <taxon>Actinomycetes</taxon>
        <taxon>Streptosporangiales</taxon>
        <taxon>Streptosporangiaceae</taxon>
        <taxon>Sphaerisporangium</taxon>
    </lineage>
</organism>
<feature type="domain" description="CBM2" evidence="2">
    <location>
        <begin position="386"/>
        <end position="478"/>
    </location>
</feature>
<feature type="compositionally biased region" description="Low complexity" evidence="1">
    <location>
        <begin position="277"/>
        <end position="294"/>
    </location>
</feature>
<dbReference type="SMART" id="SM00637">
    <property type="entry name" value="CBD_II"/>
    <property type="match status" value="1"/>
</dbReference>
<feature type="compositionally biased region" description="Polar residues" evidence="1">
    <location>
        <begin position="364"/>
        <end position="374"/>
    </location>
</feature>
<feature type="compositionally biased region" description="Low complexity" evidence="1">
    <location>
        <begin position="306"/>
        <end position="329"/>
    </location>
</feature>
<dbReference type="InterPro" id="IPR012291">
    <property type="entry name" value="CBM2_carb-bd_dom_sf"/>
</dbReference>
<name>A0A7W8Z5J1_9ACTN</name>
<reference evidence="3 4" key="1">
    <citation type="submission" date="2020-08" db="EMBL/GenBank/DDBJ databases">
        <title>Sequencing the genomes of 1000 actinobacteria strains.</title>
        <authorList>
            <person name="Klenk H.-P."/>
        </authorList>
    </citation>
    <scope>NUCLEOTIDE SEQUENCE [LARGE SCALE GENOMIC DNA]</scope>
    <source>
        <strain evidence="3 4">DSM 45790</strain>
    </source>
</reference>
<dbReference type="InterPro" id="IPR001919">
    <property type="entry name" value="CBD2"/>
</dbReference>
<dbReference type="GO" id="GO:0004553">
    <property type="term" value="F:hydrolase activity, hydrolyzing O-glycosyl compounds"/>
    <property type="evidence" value="ECO:0007669"/>
    <property type="project" value="InterPro"/>
</dbReference>
<feature type="region of interest" description="Disordered" evidence="1">
    <location>
        <begin position="1"/>
        <end position="206"/>
    </location>
</feature>
<comment type="caution">
    <text evidence="3">The sequence shown here is derived from an EMBL/GenBank/DDBJ whole genome shotgun (WGS) entry which is preliminary data.</text>
</comment>
<dbReference type="EMBL" id="JACHBR010000001">
    <property type="protein sequence ID" value="MBB5627843.1"/>
    <property type="molecule type" value="Genomic_DNA"/>
</dbReference>
<dbReference type="Gene3D" id="2.60.40.290">
    <property type="match status" value="1"/>
</dbReference>
<evidence type="ECO:0000313" key="3">
    <source>
        <dbReference type="EMBL" id="MBB5627843.1"/>
    </source>
</evidence>
<gene>
    <name evidence="3" type="ORF">BJ981_003542</name>
</gene>
<sequence length="497" mass="50241">MAAVPPYPSETGPGTDPFAQPRPPLSASAPGAPGESFPHTGQFAAVGAFPPDDRSPDEPFLPTSRRSEGPAEAFPHTGRFGAVGRSDGADEAFPHTGQIGAAGRSDTADGAFPHTGQFAAVGSLSGERSGDDDAVPHTGQIRAVAGVPEDGGTGSGDGTDSFPHTGTILRVGGGPGPSEGRRRGRGDDERRGRRGARRGGALAGRARSLAIVSAVGVAMAVAATVIGVKLSSSELTMNTPAKCAGPTCAAVAEPEPEPTDDPATTGAEEETPESEPSDSSAPSRSAAPAPSRTAQRQVPAPEPTITTPSPERTTGRPTPRATKTRATPRNSPVPTQTEDATPQNPRASGAPVSAPPSDSPRTAEPSQSPQNTPFDESRRRAAPGQVSVDFGLSEVSATGYTGRVSVVNTGAALDGWTLRLPVGGTVTGADGAVWDQDGETLVLTSTDRLGAGEHAVIAFTADGDATVPDTCRLAEGACRMDDAQTARAAATAPRKTA</sequence>
<dbReference type="GO" id="GO:0030247">
    <property type="term" value="F:polysaccharide binding"/>
    <property type="evidence" value="ECO:0007669"/>
    <property type="project" value="InterPro"/>
</dbReference>
<dbReference type="SUPFAM" id="SSF49384">
    <property type="entry name" value="Carbohydrate-binding domain"/>
    <property type="match status" value="1"/>
</dbReference>
<accession>A0A7W8Z5J1</accession>
<proteinExistence type="predicted"/>
<feature type="region of interest" description="Disordered" evidence="1">
    <location>
        <begin position="233"/>
        <end position="383"/>
    </location>
</feature>
<evidence type="ECO:0000259" key="2">
    <source>
        <dbReference type="SMART" id="SM00637"/>
    </source>
</evidence>
<feature type="compositionally biased region" description="Low complexity" evidence="1">
    <location>
        <begin position="25"/>
        <end position="38"/>
    </location>
</feature>